<evidence type="ECO:0000256" key="1">
    <source>
        <dbReference type="ARBA" id="ARBA00009625"/>
    </source>
</evidence>
<sequence>MTSKNKSALSEKDGVSQPETTSKSSAQKIKRNRRKQTSVEEFVTKILEGDITFLSRAITLIESTNLKHQEKANQILDACLPYANKSVRIGITGVPGVGKSTFIESFGKHLTALGKKVAVLAVDPSSSINKGSILGDKTRMEQLVTDENAFIRPSPSGTSLGGVAQKTRESIILCEAAGFDSIIIETVGVGQSETAVHSMVDFFLLLKLAGAGDELQGIKRGIIEMADAIVINKADGDNAKSAKMAKVEFNRALHLYPPKENGWQPKVMVASALHHQGIDAIYDMINDYITNAQQSNFFNKKRKHQNEYWLLETINQQLKNNFYNNPEVKNQLQIEIENLEKGTTTPFNAAKRLLKK</sequence>
<dbReference type="Gene3D" id="3.40.50.300">
    <property type="entry name" value="P-loop containing nucleotide triphosphate hydrolases"/>
    <property type="match status" value="1"/>
</dbReference>
<dbReference type="PANTHER" id="PTHR23408">
    <property type="entry name" value="METHYLMALONYL-COA MUTASE"/>
    <property type="match status" value="1"/>
</dbReference>
<feature type="region of interest" description="Disordered" evidence="2">
    <location>
        <begin position="1"/>
        <end position="34"/>
    </location>
</feature>
<reference evidence="3 4" key="1">
    <citation type="submission" date="2024-05" db="EMBL/GenBank/DDBJ databases">
        <authorList>
            <person name="Duchaud E."/>
        </authorList>
    </citation>
    <scope>NUCLEOTIDE SEQUENCE [LARGE SCALE GENOMIC DNA]</scope>
    <source>
        <strain evidence="3">Ena-SAMPLE-TAB-13-05-2024-13:56:06:370-140308</strain>
    </source>
</reference>
<dbReference type="InterPro" id="IPR027417">
    <property type="entry name" value="P-loop_NTPase"/>
</dbReference>
<evidence type="ECO:0000313" key="4">
    <source>
        <dbReference type="Proteomes" id="UP001497527"/>
    </source>
</evidence>
<dbReference type="Gene3D" id="1.10.287.130">
    <property type="match status" value="1"/>
</dbReference>
<comment type="similarity">
    <text evidence="1">Belongs to the SIMIBI class G3E GTPase family. ArgK/MeaB subfamily.</text>
</comment>
<keyword evidence="3" id="KW-0378">Hydrolase</keyword>
<comment type="caution">
    <text evidence="3">The sequence shown here is derived from an EMBL/GenBank/DDBJ whole genome shotgun (WGS) entry which is preliminary data.</text>
</comment>
<keyword evidence="4" id="KW-1185">Reference proteome</keyword>
<gene>
    <name evidence="3" type="primary">argK</name>
    <name evidence="3" type="ORF">T190423A01A_60228</name>
</gene>
<dbReference type="InterPro" id="IPR005129">
    <property type="entry name" value="GTPase_ArgK"/>
</dbReference>
<dbReference type="RefSeq" id="WP_348718578.1">
    <property type="nucleotide sequence ID" value="NZ_CAXJIO010000015.1"/>
</dbReference>
<dbReference type="Proteomes" id="UP001497527">
    <property type="component" value="Unassembled WGS sequence"/>
</dbReference>
<dbReference type="SUPFAM" id="SSF52540">
    <property type="entry name" value="P-loop containing nucleoside triphosphate hydrolases"/>
    <property type="match status" value="1"/>
</dbReference>
<dbReference type="GO" id="GO:0016787">
    <property type="term" value="F:hydrolase activity"/>
    <property type="evidence" value="ECO:0007669"/>
    <property type="project" value="UniProtKB-KW"/>
</dbReference>
<accession>A0ABM9PFF2</accession>
<protein>
    <submittedName>
        <fullName evidence="3">GTPase ArgK</fullName>
        <ecNumber evidence="3">3.6.5.-</ecNumber>
    </submittedName>
</protein>
<name>A0ABM9PFF2_9FLAO</name>
<dbReference type="Pfam" id="PF03308">
    <property type="entry name" value="MeaB"/>
    <property type="match status" value="1"/>
</dbReference>
<organism evidence="3 4">
    <name type="scientific">Tenacibaculum polynesiense</name>
    <dbReference type="NCBI Taxonomy" id="3137857"/>
    <lineage>
        <taxon>Bacteria</taxon>
        <taxon>Pseudomonadati</taxon>
        <taxon>Bacteroidota</taxon>
        <taxon>Flavobacteriia</taxon>
        <taxon>Flavobacteriales</taxon>
        <taxon>Flavobacteriaceae</taxon>
        <taxon>Tenacibaculum</taxon>
    </lineage>
</organism>
<evidence type="ECO:0000313" key="3">
    <source>
        <dbReference type="EMBL" id="CAL2104291.1"/>
    </source>
</evidence>
<dbReference type="Gene3D" id="1.20.5.170">
    <property type="match status" value="1"/>
</dbReference>
<proteinExistence type="inferred from homology"/>
<dbReference type="CDD" id="cd03114">
    <property type="entry name" value="MMAA-like"/>
    <property type="match status" value="1"/>
</dbReference>
<dbReference type="PANTHER" id="PTHR23408:SF3">
    <property type="entry name" value="METHYLMALONIC ACIDURIA TYPE A PROTEIN, MITOCHONDRIAL"/>
    <property type="match status" value="1"/>
</dbReference>
<feature type="compositionally biased region" description="Polar residues" evidence="2">
    <location>
        <begin position="17"/>
        <end position="27"/>
    </location>
</feature>
<dbReference type="EC" id="3.6.5.-" evidence="3"/>
<dbReference type="NCBIfam" id="TIGR00750">
    <property type="entry name" value="lao"/>
    <property type="match status" value="1"/>
</dbReference>
<dbReference type="EMBL" id="CAXJIO010000015">
    <property type="protein sequence ID" value="CAL2104291.1"/>
    <property type="molecule type" value="Genomic_DNA"/>
</dbReference>
<evidence type="ECO:0000256" key="2">
    <source>
        <dbReference type="SAM" id="MobiDB-lite"/>
    </source>
</evidence>
<dbReference type="NCBIfam" id="NF006958">
    <property type="entry name" value="PRK09435.1"/>
    <property type="match status" value="1"/>
</dbReference>